<proteinExistence type="predicted"/>
<reference evidence="1 2" key="1">
    <citation type="submission" date="2022-03" db="EMBL/GenBank/DDBJ databases">
        <title>Complete genome sequence of Lysobacter capsici VKM B-2533 and Lysobacter gummosus 10.1.1, promising sources of lytic agents.</title>
        <authorList>
            <person name="Tarlachkov S.V."/>
            <person name="Kudryakova I.V."/>
            <person name="Afoshin A.S."/>
            <person name="Leontyevskaya E.A."/>
            <person name="Leontyevskaya N.V."/>
        </authorList>
    </citation>
    <scope>NUCLEOTIDE SEQUENCE [LARGE SCALE GENOMIC DNA]</scope>
    <source>
        <strain evidence="1 2">10.1.1</strain>
    </source>
</reference>
<evidence type="ECO:0000313" key="2">
    <source>
        <dbReference type="Proteomes" id="UP000829194"/>
    </source>
</evidence>
<gene>
    <name evidence="1" type="ORF">MOV92_16285</name>
</gene>
<keyword evidence="2" id="KW-1185">Reference proteome</keyword>
<accession>A0ABY3X655</accession>
<dbReference type="RefSeq" id="WP_148648951.1">
    <property type="nucleotide sequence ID" value="NZ_CP011131.1"/>
</dbReference>
<name>A0ABY3X655_9GAMM</name>
<sequence>MTPTPLEKTGEFERTDNGWVLKFWTREDAGLRLHHEVFDDTPALLRRIYELFGRGDARPVAASPRIAA</sequence>
<dbReference type="EMBL" id="CP093547">
    <property type="protein sequence ID" value="UNP28051.1"/>
    <property type="molecule type" value="Genomic_DNA"/>
</dbReference>
<protein>
    <submittedName>
        <fullName evidence="1">Uncharacterized protein</fullName>
    </submittedName>
</protein>
<dbReference type="Proteomes" id="UP000829194">
    <property type="component" value="Chromosome"/>
</dbReference>
<organism evidence="1 2">
    <name type="scientific">Lysobacter gummosus</name>
    <dbReference type="NCBI Taxonomy" id="262324"/>
    <lineage>
        <taxon>Bacteria</taxon>
        <taxon>Pseudomonadati</taxon>
        <taxon>Pseudomonadota</taxon>
        <taxon>Gammaproteobacteria</taxon>
        <taxon>Lysobacterales</taxon>
        <taxon>Lysobacteraceae</taxon>
        <taxon>Lysobacter</taxon>
    </lineage>
</organism>
<evidence type="ECO:0000313" key="1">
    <source>
        <dbReference type="EMBL" id="UNP28051.1"/>
    </source>
</evidence>